<gene>
    <name evidence="3" type="ORF">LWI29_026272</name>
</gene>
<keyword evidence="1" id="KW-0175">Coiled coil</keyword>
<protein>
    <submittedName>
        <fullName evidence="3">Uncharacterized protein</fullName>
    </submittedName>
</protein>
<dbReference type="EMBL" id="JAUESC010000001">
    <property type="protein sequence ID" value="KAK0608151.1"/>
    <property type="molecule type" value="Genomic_DNA"/>
</dbReference>
<evidence type="ECO:0000256" key="2">
    <source>
        <dbReference type="SAM" id="MobiDB-lite"/>
    </source>
</evidence>
<dbReference type="PANTHER" id="PTHR31099:SF28">
    <property type="entry name" value="F5J5.12"/>
    <property type="match status" value="1"/>
</dbReference>
<accession>A0AA39TI80</accession>
<reference evidence="3" key="2">
    <citation type="submission" date="2023-06" db="EMBL/GenBank/DDBJ databases">
        <authorList>
            <person name="Swenson N.G."/>
            <person name="Wegrzyn J.L."/>
            <person name="Mcevoy S.L."/>
        </authorList>
    </citation>
    <scope>NUCLEOTIDE SEQUENCE</scope>
    <source>
        <strain evidence="3">NS2018</strain>
        <tissue evidence="3">Leaf</tissue>
    </source>
</reference>
<feature type="region of interest" description="Disordered" evidence="2">
    <location>
        <begin position="1"/>
        <end position="41"/>
    </location>
</feature>
<feature type="compositionally biased region" description="Basic and acidic residues" evidence="2">
    <location>
        <begin position="431"/>
        <end position="448"/>
    </location>
</feature>
<evidence type="ECO:0000313" key="4">
    <source>
        <dbReference type="Proteomes" id="UP001168877"/>
    </source>
</evidence>
<evidence type="ECO:0000256" key="1">
    <source>
        <dbReference type="SAM" id="Coils"/>
    </source>
</evidence>
<feature type="region of interest" description="Disordered" evidence="2">
    <location>
        <begin position="643"/>
        <end position="682"/>
    </location>
</feature>
<keyword evidence="4" id="KW-1185">Reference proteome</keyword>
<organism evidence="3 4">
    <name type="scientific">Acer saccharum</name>
    <name type="common">Sugar maple</name>
    <dbReference type="NCBI Taxonomy" id="4024"/>
    <lineage>
        <taxon>Eukaryota</taxon>
        <taxon>Viridiplantae</taxon>
        <taxon>Streptophyta</taxon>
        <taxon>Embryophyta</taxon>
        <taxon>Tracheophyta</taxon>
        <taxon>Spermatophyta</taxon>
        <taxon>Magnoliopsida</taxon>
        <taxon>eudicotyledons</taxon>
        <taxon>Gunneridae</taxon>
        <taxon>Pentapetalae</taxon>
        <taxon>rosids</taxon>
        <taxon>malvids</taxon>
        <taxon>Sapindales</taxon>
        <taxon>Sapindaceae</taxon>
        <taxon>Hippocastanoideae</taxon>
        <taxon>Acereae</taxon>
        <taxon>Acer</taxon>
    </lineage>
</organism>
<dbReference type="PANTHER" id="PTHR31099">
    <property type="entry name" value="OS06G0165300 PROTEIN"/>
    <property type="match status" value="1"/>
</dbReference>
<evidence type="ECO:0000313" key="3">
    <source>
        <dbReference type="EMBL" id="KAK0608151.1"/>
    </source>
</evidence>
<feature type="compositionally biased region" description="Basic and acidic residues" evidence="2">
    <location>
        <begin position="32"/>
        <end position="41"/>
    </location>
</feature>
<name>A0AA39TI80_ACESA</name>
<dbReference type="AlphaFoldDB" id="A0AA39TI80"/>
<dbReference type="Proteomes" id="UP001168877">
    <property type="component" value="Unassembled WGS sequence"/>
</dbReference>
<proteinExistence type="predicted"/>
<sequence>MSDFGNTISSDHTTSDLGISWSNDDDGGVDSMTRDVDRRVTVENPSTSLSIDARGLLEQGAVYAIASAVEFPEYIDVDEPSTSGHSLGILKDSPASVISEDMLPGIRAMYGIPNDVELRAPKEYERADWDIPGWTCLYEYTFRLGFRFPIPQLVRRMLVYYDLAPGQLMPNTWRILLGLGILCERNNIQFGLGCLLHNYYLKEHLTDIGRYSLVSRNKKMDLIIDTKTNDRNWKDTFFFVKGPPVDGPWRMGNEVYQYPRVWNRYEVGGAGKAPECGVAAERTRILLEIPAAQRSVSNLLTEGNFRPSRLWRWSTLNRSRAPYPHVKDFLTCLWIRRSFEILQFDLHFLKPLTDVERRFAVTTMASAEINIPDEAETLRRYREEFTRKRAAAQRKRQAAEASAGGSPSVVGPPLESSPEKTPLKKKPRRAPPVERQKKAASSSKDKSTGSDFEPDSPMKLLASGLSSFKDPTGFLKRSDDFTLVDDDLHLKKVKTEEVFDTLLLSNFQAYQATLHLHGRYKAINDKSVALRKVGDALKAENATLSAEKSAVEQQKATLEEELKNERARHQAEVARLNEAASQQDKTIEALRERAISIAVEAVCKTRAGLFKEYLSGDHLKWVPQTMQEEIDMYEEMQRLKLEESQGAGVDGEVPHVDENLGDDASLDKDDAATIDGPPLNGL</sequence>
<reference evidence="3" key="1">
    <citation type="journal article" date="2022" name="Plant J.">
        <title>Strategies of tolerance reflected in two North American maple genomes.</title>
        <authorList>
            <person name="McEvoy S.L."/>
            <person name="Sezen U.U."/>
            <person name="Trouern-Trend A."/>
            <person name="McMahon S.M."/>
            <person name="Schaberg P.G."/>
            <person name="Yang J."/>
            <person name="Wegrzyn J.L."/>
            <person name="Swenson N.G."/>
        </authorList>
    </citation>
    <scope>NUCLEOTIDE SEQUENCE</scope>
    <source>
        <strain evidence="3">NS2018</strain>
    </source>
</reference>
<feature type="region of interest" description="Disordered" evidence="2">
    <location>
        <begin position="389"/>
        <end position="458"/>
    </location>
</feature>
<feature type="coiled-coil region" evidence="1">
    <location>
        <begin position="541"/>
        <end position="593"/>
    </location>
</feature>
<comment type="caution">
    <text evidence="3">The sequence shown here is derived from an EMBL/GenBank/DDBJ whole genome shotgun (WGS) entry which is preliminary data.</text>
</comment>
<feature type="compositionally biased region" description="Polar residues" evidence="2">
    <location>
        <begin position="1"/>
        <end position="22"/>
    </location>
</feature>